<keyword evidence="2" id="KW-1185">Reference proteome</keyword>
<evidence type="ECO:0000313" key="2">
    <source>
        <dbReference type="Proteomes" id="UP000660668"/>
    </source>
</evidence>
<organism evidence="1 2">
    <name type="scientific">Nocardioides agariphilus</name>
    <dbReference type="NCBI Taxonomy" id="433664"/>
    <lineage>
        <taxon>Bacteria</taxon>
        <taxon>Bacillati</taxon>
        <taxon>Actinomycetota</taxon>
        <taxon>Actinomycetes</taxon>
        <taxon>Propionibacteriales</taxon>
        <taxon>Nocardioidaceae</taxon>
        <taxon>Nocardioides</taxon>
    </lineage>
</organism>
<dbReference type="RefSeq" id="WP_194696009.1">
    <property type="nucleotide sequence ID" value="NZ_JADKPO010000009.1"/>
</dbReference>
<name>A0A930VN96_9ACTN</name>
<comment type="caution">
    <text evidence="1">The sequence shown here is derived from an EMBL/GenBank/DDBJ whole genome shotgun (WGS) entry which is preliminary data.</text>
</comment>
<dbReference type="AlphaFoldDB" id="A0A930VN96"/>
<dbReference type="Proteomes" id="UP000660668">
    <property type="component" value="Unassembled WGS sequence"/>
</dbReference>
<reference evidence="1" key="1">
    <citation type="submission" date="2020-11" db="EMBL/GenBank/DDBJ databases">
        <title>Nocardioides cynanchi sp. nov., isolated from soil of rhizosphere of Cynanchum wilfordii.</title>
        <authorList>
            <person name="Lee J.-S."/>
            <person name="Suh M.K."/>
            <person name="Kim J.-S."/>
        </authorList>
    </citation>
    <scope>NUCLEOTIDE SEQUENCE</scope>
    <source>
        <strain evidence="1">KCTC 19276</strain>
    </source>
</reference>
<accession>A0A930VN96</accession>
<proteinExistence type="predicted"/>
<evidence type="ECO:0000313" key="1">
    <source>
        <dbReference type="EMBL" id="MBF4767870.1"/>
    </source>
</evidence>
<dbReference type="PROSITE" id="PS51318">
    <property type="entry name" value="TAT"/>
    <property type="match status" value="1"/>
</dbReference>
<sequence>MPSTEELQAQIEALRSEVATLRGQLGGQRPAHPETRAVSHDIDAKRSRRNVLKLTVAGLGGAGLAQMAVSPASAANGDALLIGNAGGQTATLPTGVAVTGSSAGYGLAFTDNGLNSVPLPSAVVGHARGLGIGNWTTGVLGVAVQDSFYGVVGDSVRCGLYGIARGPADNGWPAVLGEGNGDGMQGRGKVGLRGRAKDADGAGVIGETDDTDAPALWASGDSGLLALNGVQAAPPSTGTFRRGDVLNDANGSGVWICVEPGSPGVWRKVAGAKSAGSFHVVDGFRAFDSRKTGGKLAAGQTRTVTISGSTIPSKATAVHHVLTALSTSGKGSLVAFPATRRRPAISSLVWYGANQKHAVGLTTGLSATRQLKIYATGGSTHFLVDVLGYYL</sequence>
<dbReference type="InterPro" id="IPR006311">
    <property type="entry name" value="TAT_signal"/>
</dbReference>
<gene>
    <name evidence="1" type="ORF">ISU10_08845</name>
</gene>
<dbReference type="EMBL" id="JADKPO010000009">
    <property type="protein sequence ID" value="MBF4767870.1"/>
    <property type="molecule type" value="Genomic_DNA"/>
</dbReference>
<protein>
    <submittedName>
        <fullName evidence="1">Uncharacterized protein</fullName>
    </submittedName>
</protein>